<keyword evidence="2" id="KW-0472">Membrane</keyword>
<sequence>MEEPGTRKQQKKKNWTGLKLFLGLIILVFIFAGLYLHSVYTNVVEAAESIYEPVDQEETRGIAVDLEQSDPISILLLGVDTGELGRTEQGRSDSMVVATINPNTQQTTLLSIPRDTYSKIVGYGDGVEYFDKINHAYAYGEIKMAIDSVQELLEIPIDYYVTINMAGLEKIVDAVGGIDVDSPFGFTFTDYTEEGEFSYSFTEGPNHLDGAHALAFARMRYEDPEGDAGRQSRQRLVIEAILKKLLSSNLLVTYRDVLTTVSGNVETNFQMEDYELLLKNNYLEATKSIQQEELSGFDEIMDEIYYHFVEDEEFYRVESLLKKELEI</sequence>
<dbReference type="EMBL" id="FJMZ01000045">
    <property type="protein sequence ID" value="CZR02105.1"/>
    <property type="molecule type" value="Genomic_DNA"/>
</dbReference>
<feature type="domain" description="Cell envelope-related transcriptional attenuator" evidence="3">
    <location>
        <begin position="91"/>
        <end position="246"/>
    </location>
</feature>
<dbReference type="Gene3D" id="3.40.630.190">
    <property type="entry name" value="LCP protein"/>
    <property type="match status" value="1"/>
</dbReference>
<feature type="transmembrane region" description="Helical" evidence="2">
    <location>
        <begin position="20"/>
        <end position="40"/>
    </location>
</feature>
<proteinExistence type="inferred from homology"/>
<evidence type="ECO:0000256" key="2">
    <source>
        <dbReference type="SAM" id="Phobius"/>
    </source>
</evidence>
<keyword evidence="2" id="KW-1133">Transmembrane helix</keyword>
<dbReference type="RefSeq" id="WP_086990499.1">
    <property type="nucleotide sequence ID" value="NZ_FJMZ01000045.1"/>
</dbReference>
<dbReference type="InterPro" id="IPR004474">
    <property type="entry name" value="LytR_CpsA_psr"/>
</dbReference>
<evidence type="ECO:0000313" key="7">
    <source>
        <dbReference type="Proteomes" id="UP000199686"/>
    </source>
</evidence>
<reference evidence="5 7" key="2">
    <citation type="submission" date="2016-10" db="EMBL/GenBank/DDBJ databases">
        <authorList>
            <person name="Varghese N."/>
            <person name="Submissions S."/>
        </authorList>
    </citation>
    <scope>NUCLEOTIDE SEQUENCE [LARGE SCALE GENOMIC DNA]</scope>
    <source>
        <strain evidence="5 7">DSM 2094</strain>
    </source>
</reference>
<reference evidence="4 6" key="1">
    <citation type="submission" date="2016-02" db="EMBL/GenBank/DDBJ databases">
        <authorList>
            <person name="Strepis N."/>
        </authorList>
    </citation>
    <scope>NUCLEOTIDE SEQUENCE [LARGE SCALE GENOMIC DNA]</scope>
    <source>
        <strain evidence="4">Trichococcus flocculiformis</strain>
    </source>
</reference>
<keyword evidence="6" id="KW-1185">Reference proteome</keyword>
<protein>
    <submittedName>
        <fullName evidence="5">Transcriptional attenuator, LytR family</fullName>
    </submittedName>
</protein>
<dbReference type="InterPro" id="IPR050922">
    <property type="entry name" value="LytR/CpsA/Psr_CW_biosynth"/>
</dbReference>
<accession>A0AB38BKN1</accession>
<comment type="caution">
    <text evidence="5">The sequence shown here is derived from an EMBL/GenBank/DDBJ whole genome shotgun (WGS) entry which is preliminary data.</text>
</comment>
<dbReference type="Proteomes" id="UP000199686">
    <property type="component" value="Unassembled WGS sequence"/>
</dbReference>
<comment type="similarity">
    <text evidence="1">Belongs to the LytR/CpsA/Psr (LCP) family.</text>
</comment>
<evidence type="ECO:0000256" key="1">
    <source>
        <dbReference type="ARBA" id="ARBA00006068"/>
    </source>
</evidence>
<dbReference type="NCBIfam" id="TIGR00350">
    <property type="entry name" value="lytR_cpsA_psr"/>
    <property type="match status" value="1"/>
</dbReference>
<dbReference type="EMBL" id="FOQC01000049">
    <property type="protein sequence ID" value="SFI09629.1"/>
    <property type="molecule type" value="Genomic_DNA"/>
</dbReference>
<dbReference type="Proteomes" id="UP000195947">
    <property type="component" value="Unassembled WGS sequence"/>
</dbReference>
<evidence type="ECO:0000313" key="4">
    <source>
        <dbReference type="EMBL" id="CZR02105.1"/>
    </source>
</evidence>
<organism evidence="5 7">
    <name type="scientific">Trichococcus flocculiformis</name>
    <dbReference type="NCBI Taxonomy" id="82803"/>
    <lineage>
        <taxon>Bacteria</taxon>
        <taxon>Bacillati</taxon>
        <taxon>Bacillota</taxon>
        <taxon>Bacilli</taxon>
        <taxon>Lactobacillales</taxon>
        <taxon>Carnobacteriaceae</taxon>
        <taxon>Trichococcus</taxon>
    </lineage>
</organism>
<dbReference type="PANTHER" id="PTHR33392">
    <property type="entry name" value="POLYISOPRENYL-TEICHOIC ACID--PEPTIDOGLYCAN TEICHOIC ACID TRANSFERASE TAGU"/>
    <property type="match status" value="1"/>
</dbReference>
<dbReference type="Pfam" id="PF03816">
    <property type="entry name" value="LytR_cpsA_psr"/>
    <property type="match status" value="1"/>
</dbReference>
<evidence type="ECO:0000259" key="3">
    <source>
        <dbReference type="Pfam" id="PF03816"/>
    </source>
</evidence>
<evidence type="ECO:0000313" key="6">
    <source>
        <dbReference type="Proteomes" id="UP000195947"/>
    </source>
</evidence>
<gene>
    <name evidence="5" type="ORF">SAMN04488507_104917</name>
    <name evidence="4" type="ORF">TFLO_2707</name>
</gene>
<keyword evidence="2" id="KW-0812">Transmembrane</keyword>
<evidence type="ECO:0000313" key="5">
    <source>
        <dbReference type="EMBL" id="SFI09629.1"/>
    </source>
</evidence>
<dbReference type="PANTHER" id="PTHR33392:SF6">
    <property type="entry name" value="POLYISOPRENYL-TEICHOIC ACID--PEPTIDOGLYCAN TEICHOIC ACID TRANSFERASE TAGU"/>
    <property type="match status" value="1"/>
</dbReference>
<dbReference type="AlphaFoldDB" id="A0AB38BKN1"/>
<name>A0AB38BKN1_9LACT</name>